<proteinExistence type="predicted"/>
<dbReference type="Proteomes" id="UP000799770">
    <property type="component" value="Unassembled WGS sequence"/>
</dbReference>
<dbReference type="AlphaFoldDB" id="A0A6A5ZCL3"/>
<evidence type="ECO:0000313" key="3">
    <source>
        <dbReference type="Proteomes" id="UP000799770"/>
    </source>
</evidence>
<dbReference type="EMBL" id="ML977320">
    <property type="protein sequence ID" value="KAF2116784.1"/>
    <property type="molecule type" value="Genomic_DNA"/>
</dbReference>
<evidence type="ECO:0008006" key="4">
    <source>
        <dbReference type="Google" id="ProtNLM"/>
    </source>
</evidence>
<keyword evidence="1" id="KW-0732">Signal</keyword>
<protein>
    <recommendedName>
        <fullName evidence="4">Ig-like domain-containing protein</fullName>
    </recommendedName>
</protein>
<organism evidence="2 3">
    <name type="scientific">Lophiotrema nucula</name>
    <dbReference type="NCBI Taxonomy" id="690887"/>
    <lineage>
        <taxon>Eukaryota</taxon>
        <taxon>Fungi</taxon>
        <taxon>Dikarya</taxon>
        <taxon>Ascomycota</taxon>
        <taxon>Pezizomycotina</taxon>
        <taxon>Dothideomycetes</taxon>
        <taxon>Pleosporomycetidae</taxon>
        <taxon>Pleosporales</taxon>
        <taxon>Lophiotremataceae</taxon>
        <taxon>Lophiotrema</taxon>
    </lineage>
</organism>
<evidence type="ECO:0000313" key="2">
    <source>
        <dbReference type="EMBL" id="KAF2116784.1"/>
    </source>
</evidence>
<sequence length="379" mass="40054">MPVMPTLIRLVVLSSLAHLSAQQCLDAYDNSRQTCSLNFNDPSAIFGYTIQTYFTDADIGLGDCETPPELSVVCDFPLAEGGTSRQSAITYLTSGVEPATVVVPFPSLTVSQLASSQTLHCTVGVGQPVVFSYNEDFVVVPNPDPVYADTTVLVSTAATTTSTSTVVLSEATETTVTPATVIATTATGTRTVLGKPTRSTKTITITPPPRTVKTVAVSTSTTTLSCLPVKQKARRQAEIDAADQLFRRQAAATETISCFSALTTPTIYNTVLSTTTTGTETNVVLAYSTTTQTNTITAPTPTSFISVKATVTSTPTLTRYRWTILKQSTVTKTQTYTNIVTKLPKTRLGACGKPSSVPKGTCNNPHTIVSGGCKKTTCS</sequence>
<feature type="chain" id="PRO_5025464410" description="Ig-like domain-containing protein" evidence="1">
    <location>
        <begin position="22"/>
        <end position="379"/>
    </location>
</feature>
<name>A0A6A5ZCL3_9PLEO</name>
<accession>A0A6A5ZCL3</accession>
<feature type="signal peptide" evidence="1">
    <location>
        <begin position="1"/>
        <end position="21"/>
    </location>
</feature>
<keyword evidence="3" id="KW-1185">Reference proteome</keyword>
<reference evidence="2" key="1">
    <citation type="journal article" date="2020" name="Stud. Mycol.">
        <title>101 Dothideomycetes genomes: a test case for predicting lifestyles and emergence of pathogens.</title>
        <authorList>
            <person name="Haridas S."/>
            <person name="Albert R."/>
            <person name="Binder M."/>
            <person name="Bloem J."/>
            <person name="Labutti K."/>
            <person name="Salamov A."/>
            <person name="Andreopoulos B."/>
            <person name="Baker S."/>
            <person name="Barry K."/>
            <person name="Bills G."/>
            <person name="Bluhm B."/>
            <person name="Cannon C."/>
            <person name="Castanera R."/>
            <person name="Culley D."/>
            <person name="Daum C."/>
            <person name="Ezra D."/>
            <person name="Gonzalez J."/>
            <person name="Henrissat B."/>
            <person name="Kuo A."/>
            <person name="Liang C."/>
            <person name="Lipzen A."/>
            <person name="Lutzoni F."/>
            <person name="Magnuson J."/>
            <person name="Mondo S."/>
            <person name="Nolan M."/>
            <person name="Ohm R."/>
            <person name="Pangilinan J."/>
            <person name="Park H.-J."/>
            <person name="Ramirez L."/>
            <person name="Alfaro M."/>
            <person name="Sun H."/>
            <person name="Tritt A."/>
            <person name="Yoshinaga Y."/>
            <person name="Zwiers L.-H."/>
            <person name="Turgeon B."/>
            <person name="Goodwin S."/>
            <person name="Spatafora J."/>
            <person name="Crous P."/>
            <person name="Grigoriev I."/>
        </authorList>
    </citation>
    <scope>NUCLEOTIDE SEQUENCE</scope>
    <source>
        <strain evidence="2">CBS 627.86</strain>
    </source>
</reference>
<evidence type="ECO:0000256" key="1">
    <source>
        <dbReference type="SAM" id="SignalP"/>
    </source>
</evidence>
<dbReference type="OrthoDB" id="3808977at2759"/>
<gene>
    <name evidence="2" type="ORF">BDV96DRAFT_572862</name>
</gene>